<dbReference type="Proteomes" id="UP001056981">
    <property type="component" value="Chromosome"/>
</dbReference>
<dbReference type="EMBL" id="CP051635">
    <property type="protein sequence ID" value="UTD01240.1"/>
    <property type="molecule type" value="Genomic_DNA"/>
</dbReference>
<evidence type="ECO:0000313" key="1">
    <source>
        <dbReference type="EMBL" id="UTD01240.1"/>
    </source>
</evidence>
<proteinExistence type="predicted"/>
<evidence type="ECO:0000313" key="2">
    <source>
        <dbReference type="Proteomes" id="UP001056981"/>
    </source>
</evidence>
<sequence length="65" mass="7488">MNLHTKASQQPDRFLNTSTSIKINNIPIVSITDIDAKVEFQIYGFAPHEVLMKTNAYYKKLYRGL</sequence>
<organism evidence="1 2">
    <name type="scientific">Treponema denticola</name>
    <dbReference type="NCBI Taxonomy" id="158"/>
    <lineage>
        <taxon>Bacteria</taxon>
        <taxon>Pseudomonadati</taxon>
        <taxon>Spirochaetota</taxon>
        <taxon>Spirochaetia</taxon>
        <taxon>Spirochaetales</taxon>
        <taxon>Treponemataceae</taxon>
        <taxon>Treponema</taxon>
    </lineage>
</organism>
<name>A0A9Q9BJF7_TREDN</name>
<dbReference type="AlphaFoldDB" id="A0A9Q9BJF7"/>
<protein>
    <submittedName>
        <fullName evidence="1">Uncharacterized protein</fullName>
    </submittedName>
</protein>
<gene>
    <name evidence="1" type="ORF">E4N86_11395</name>
</gene>
<accession>A0A9Q9BJF7</accession>
<dbReference type="RefSeq" id="WP_253699349.1">
    <property type="nucleotide sequence ID" value="NZ_CP051522.1"/>
</dbReference>
<reference evidence="1" key="1">
    <citation type="submission" date="2020-04" db="EMBL/GenBank/DDBJ databases">
        <title>Comparative genomics of oral phylogroup-2 Treponema strains.</title>
        <authorList>
            <person name="Zeng H."/>
            <person name="Chan Y.K."/>
            <person name="Watt R.M."/>
        </authorList>
    </citation>
    <scope>NUCLEOTIDE SEQUENCE</scope>
    <source>
        <strain evidence="1">OMZ 905</strain>
    </source>
</reference>